<dbReference type="AlphaFoldDB" id="A0A4V0NG47"/>
<accession>A0A4V0NG47</accession>
<protein>
    <submittedName>
        <fullName evidence="1">Uncharacterized protein</fullName>
    </submittedName>
</protein>
<evidence type="ECO:0000313" key="2">
    <source>
        <dbReference type="Proteomes" id="UP000295497"/>
    </source>
</evidence>
<dbReference type="RefSeq" id="WP_129575612.1">
    <property type="nucleotide sequence ID" value="NZ_CP012672.1"/>
</dbReference>
<dbReference type="EMBL" id="CP012672">
    <property type="protein sequence ID" value="AUX31912.1"/>
    <property type="molecule type" value="Genomic_DNA"/>
</dbReference>
<proteinExistence type="predicted"/>
<organism evidence="1 2">
    <name type="scientific">Sorangium cellulosum</name>
    <name type="common">Polyangium cellulosum</name>
    <dbReference type="NCBI Taxonomy" id="56"/>
    <lineage>
        <taxon>Bacteria</taxon>
        <taxon>Pseudomonadati</taxon>
        <taxon>Myxococcota</taxon>
        <taxon>Polyangia</taxon>
        <taxon>Polyangiales</taxon>
        <taxon>Polyangiaceae</taxon>
        <taxon>Sorangium</taxon>
    </lineage>
</organism>
<gene>
    <name evidence="1" type="ORF">SOCE836_040470</name>
</gene>
<evidence type="ECO:0000313" key="1">
    <source>
        <dbReference type="EMBL" id="AUX31912.1"/>
    </source>
</evidence>
<reference evidence="1 2" key="1">
    <citation type="submission" date="2015-09" db="EMBL/GenBank/DDBJ databases">
        <title>Sorangium comparison.</title>
        <authorList>
            <person name="Zaburannyi N."/>
            <person name="Bunk B."/>
            <person name="Overmann J."/>
            <person name="Mueller R."/>
        </authorList>
    </citation>
    <scope>NUCLEOTIDE SEQUENCE [LARGE SCALE GENOMIC DNA]</scope>
    <source>
        <strain evidence="1 2">So ce836</strain>
    </source>
</reference>
<name>A0A4V0NG47_SORCE</name>
<dbReference type="Proteomes" id="UP000295497">
    <property type="component" value="Chromosome"/>
</dbReference>
<sequence>MANAKFTINGSASSNRGYDTTAASNLILQLEDQPALDVFRCQYSQVAKTKNAPDLTIPNGGEPATPAGTLTVTGVPSGVHAWKLRCVVNHGVDANGNVVPGYTFERIVAIRSGGLRKIITGETGEYDPTYGWPEAYNEYLTTAGIVGADVNLANTWSQPQTFSGNVICAGNVLGSGSPSTGAPTYFHLQSENQSAGNTSRAVALHSGDTVSATSGQASLSSGVATSGASGHVYVNSGLASVSSGNVYIFPGPAPTVGNVSLGHDSPNFQGMQRGMFIRDALALPTANPSSGGFMFAETGALKWRGPSGTITTIAPADPHCPSCGRDFVTQHVNGDNELSICLCCLVDTLEDAGIDVGRFAFVRNLGAP</sequence>